<dbReference type="Proteomes" id="UP000358010">
    <property type="component" value="Unassembled WGS sequence"/>
</dbReference>
<dbReference type="AlphaFoldDB" id="A0A485JCE1"/>
<proteinExistence type="predicted"/>
<organism evidence="1 2">
    <name type="scientific">Escherichia coli</name>
    <dbReference type="NCBI Taxonomy" id="562"/>
    <lineage>
        <taxon>Bacteria</taxon>
        <taxon>Pseudomonadati</taxon>
        <taxon>Pseudomonadota</taxon>
        <taxon>Gammaproteobacteria</taxon>
        <taxon>Enterobacterales</taxon>
        <taxon>Enterobacteriaceae</taxon>
        <taxon>Escherichia</taxon>
    </lineage>
</organism>
<name>A0A485JCE1_ECOLX</name>
<dbReference type="EMBL" id="CAADJZ010000001">
    <property type="protein sequence ID" value="VFT68589.1"/>
    <property type="molecule type" value="Genomic_DNA"/>
</dbReference>
<gene>
    <name evidence="1" type="primary">yehK</name>
    <name evidence="1" type="ORF">NCTC10974_02080</name>
</gene>
<accession>A0A485JCE1</accession>
<evidence type="ECO:0000313" key="1">
    <source>
        <dbReference type="EMBL" id="VFT68589.1"/>
    </source>
</evidence>
<sequence length="132" mass="15677">MIVQKELVAIYDYEVPVPEDPFSFRLEVHKRSELFTGSVYRLERFRPHPTFHQRDREDVDPLINDALIYIRDEFIDERKLRGESPEPVIVIFNCELQNIFNQQIENSFIKGETVFPLRCVSICPLLQQINQP</sequence>
<protein>
    <submittedName>
        <fullName evidence="1">Protein</fullName>
    </submittedName>
</protein>
<evidence type="ECO:0000313" key="2">
    <source>
        <dbReference type="Proteomes" id="UP000358010"/>
    </source>
</evidence>
<reference evidence="1 2" key="1">
    <citation type="submission" date="2019-03" db="EMBL/GenBank/DDBJ databases">
        <authorList>
            <consortium name="Pathogen Informatics"/>
        </authorList>
    </citation>
    <scope>NUCLEOTIDE SEQUENCE [LARGE SCALE GENOMIC DNA]</scope>
    <source>
        <strain evidence="1 2">NCTC10974</strain>
    </source>
</reference>